<evidence type="ECO:0000256" key="3">
    <source>
        <dbReference type="ARBA" id="ARBA00022475"/>
    </source>
</evidence>
<dbReference type="PANTHER" id="PTHR43744">
    <property type="entry name" value="ABC TRANSPORTER PERMEASE PROTEIN MG189-RELATED-RELATED"/>
    <property type="match status" value="1"/>
</dbReference>
<dbReference type="CDD" id="cd06261">
    <property type="entry name" value="TM_PBP2"/>
    <property type="match status" value="1"/>
</dbReference>
<feature type="transmembrane region" description="Helical" evidence="7">
    <location>
        <begin position="150"/>
        <end position="168"/>
    </location>
</feature>
<feature type="transmembrane region" description="Helical" evidence="7">
    <location>
        <begin position="21"/>
        <end position="39"/>
    </location>
</feature>
<dbReference type="Pfam" id="PF00528">
    <property type="entry name" value="BPD_transp_1"/>
    <property type="match status" value="1"/>
</dbReference>
<dbReference type="PANTHER" id="PTHR43744:SF12">
    <property type="entry name" value="ABC TRANSPORTER PERMEASE PROTEIN MG189-RELATED"/>
    <property type="match status" value="1"/>
</dbReference>
<name>A0ABW0FL75_9MICO</name>
<evidence type="ECO:0000256" key="1">
    <source>
        <dbReference type="ARBA" id="ARBA00004651"/>
    </source>
</evidence>
<dbReference type="SUPFAM" id="SSF161098">
    <property type="entry name" value="MetI-like"/>
    <property type="match status" value="1"/>
</dbReference>
<keyword evidence="5 7" id="KW-1133">Transmembrane helix</keyword>
<keyword evidence="6 7" id="KW-0472">Membrane</keyword>
<dbReference type="PROSITE" id="PS50928">
    <property type="entry name" value="ABC_TM1"/>
    <property type="match status" value="1"/>
</dbReference>
<proteinExistence type="inferred from homology"/>
<keyword evidence="3" id="KW-1003">Cell membrane</keyword>
<evidence type="ECO:0000313" key="10">
    <source>
        <dbReference type="Proteomes" id="UP001595937"/>
    </source>
</evidence>
<feature type="transmembrane region" description="Helical" evidence="7">
    <location>
        <begin position="83"/>
        <end position="105"/>
    </location>
</feature>
<sequence length="284" mass="31102">MTAQLNIVGQNRSSVGLVLRYTVASVLALVFLVPFYAMIKTALSTNDEIYSQDFVFWPSDPQWQRIPELFADPRYLDALMNSAIMAIVSTSLSILIAALAGYALVRIPHPAAKPMFILVIVVLLVPATTAFVPNFIIVASLGWIGTLQGLIVPGLFSAFNVFLFRQFYVNFPREIEEAAYIDGAGFFRTFFRIVFPNTLPFASALTVLGLIGSWNAFLWPLVVAGDGQNAMTVQIYLSSFLTAQTFDYGGLFMAATVSLIPVLLVFFVLQRYLVAGIAATGLKG</sequence>
<dbReference type="InterPro" id="IPR000515">
    <property type="entry name" value="MetI-like"/>
</dbReference>
<dbReference type="EMBL" id="JBHSLN010000084">
    <property type="protein sequence ID" value="MFC5298889.1"/>
    <property type="molecule type" value="Genomic_DNA"/>
</dbReference>
<evidence type="ECO:0000259" key="8">
    <source>
        <dbReference type="PROSITE" id="PS50928"/>
    </source>
</evidence>
<protein>
    <submittedName>
        <fullName evidence="9">Carbohydrate ABC transporter permease</fullName>
    </submittedName>
</protein>
<dbReference type="GeneID" id="303299336"/>
<evidence type="ECO:0000256" key="5">
    <source>
        <dbReference type="ARBA" id="ARBA00022989"/>
    </source>
</evidence>
<gene>
    <name evidence="9" type="ORF">ACFPK8_15360</name>
</gene>
<evidence type="ECO:0000256" key="2">
    <source>
        <dbReference type="ARBA" id="ARBA00022448"/>
    </source>
</evidence>
<accession>A0ABW0FL75</accession>
<comment type="caution">
    <text evidence="9">The sequence shown here is derived from an EMBL/GenBank/DDBJ whole genome shotgun (WGS) entry which is preliminary data.</text>
</comment>
<feature type="transmembrane region" description="Helical" evidence="7">
    <location>
        <begin position="248"/>
        <end position="269"/>
    </location>
</feature>
<evidence type="ECO:0000313" key="9">
    <source>
        <dbReference type="EMBL" id="MFC5298889.1"/>
    </source>
</evidence>
<keyword evidence="4 7" id="KW-0812">Transmembrane</keyword>
<keyword evidence="2 7" id="KW-0813">Transport</keyword>
<dbReference type="Proteomes" id="UP001595937">
    <property type="component" value="Unassembled WGS sequence"/>
</dbReference>
<feature type="transmembrane region" description="Helical" evidence="7">
    <location>
        <begin position="117"/>
        <end position="144"/>
    </location>
</feature>
<keyword evidence="10" id="KW-1185">Reference proteome</keyword>
<comment type="subcellular location">
    <subcellularLocation>
        <location evidence="1 7">Cell membrane</location>
        <topology evidence="1 7">Multi-pass membrane protein</topology>
    </subcellularLocation>
</comment>
<reference evidence="10" key="1">
    <citation type="journal article" date="2019" name="Int. J. Syst. Evol. Microbiol.">
        <title>The Global Catalogue of Microorganisms (GCM) 10K type strain sequencing project: providing services to taxonomists for standard genome sequencing and annotation.</title>
        <authorList>
            <consortium name="The Broad Institute Genomics Platform"/>
            <consortium name="The Broad Institute Genome Sequencing Center for Infectious Disease"/>
            <person name="Wu L."/>
            <person name="Ma J."/>
        </authorList>
    </citation>
    <scope>NUCLEOTIDE SEQUENCE [LARGE SCALE GENOMIC DNA]</scope>
    <source>
        <strain evidence="10">CGMCC 1.16455</strain>
    </source>
</reference>
<organism evidence="9 10">
    <name type="scientific">Brachybacterium tyrofermentans</name>
    <dbReference type="NCBI Taxonomy" id="47848"/>
    <lineage>
        <taxon>Bacteria</taxon>
        <taxon>Bacillati</taxon>
        <taxon>Actinomycetota</taxon>
        <taxon>Actinomycetes</taxon>
        <taxon>Micrococcales</taxon>
        <taxon>Dermabacteraceae</taxon>
        <taxon>Brachybacterium</taxon>
    </lineage>
</organism>
<dbReference type="RefSeq" id="WP_193119520.1">
    <property type="nucleotide sequence ID" value="NZ_BAAAIR010000105.1"/>
</dbReference>
<evidence type="ECO:0000256" key="6">
    <source>
        <dbReference type="ARBA" id="ARBA00023136"/>
    </source>
</evidence>
<evidence type="ECO:0000256" key="4">
    <source>
        <dbReference type="ARBA" id="ARBA00022692"/>
    </source>
</evidence>
<dbReference type="Gene3D" id="1.10.3720.10">
    <property type="entry name" value="MetI-like"/>
    <property type="match status" value="1"/>
</dbReference>
<comment type="similarity">
    <text evidence="7">Belongs to the binding-protein-dependent transport system permease family.</text>
</comment>
<feature type="domain" description="ABC transmembrane type-1" evidence="8">
    <location>
        <begin position="79"/>
        <end position="269"/>
    </location>
</feature>
<dbReference type="InterPro" id="IPR035906">
    <property type="entry name" value="MetI-like_sf"/>
</dbReference>
<evidence type="ECO:0000256" key="7">
    <source>
        <dbReference type="RuleBase" id="RU363032"/>
    </source>
</evidence>